<evidence type="ECO:0000313" key="1">
    <source>
        <dbReference type="EMBL" id="MDF3841583.1"/>
    </source>
</evidence>
<dbReference type="EMBL" id="JARJLR010000149">
    <property type="protein sequence ID" value="MDF3841583.1"/>
    <property type="molecule type" value="Genomic_DNA"/>
</dbReference>
<proteinExistence type="predicted"/>
<dbReference type="RefSeq" id="WP_276214146.1">
    <property type="nucleotide sequence ID" value="NZ_JARJLR010000149.1"/>
</dbReference>
<reference evidence="1" key="1">
    <citation type="submission" date="2023-03" db="EMBL/GenBank/DDBJ databases">
        <title>Draft assemblies of triclosan tolerant bacteria isolated from returned activated sludge.</title>
        <authorList>
            <person name="Van Hamelsveld S."/>
        </authorList>
    </citation>
    <scope>NUCLEOTIDE SEQUENCE</scope>
    <source>
        <strain evidence="1">GW210015_S63</strain>
    </source>
</reference>
<evidence type="ECO:0008006" key="3">
    <source>
        <dbReference type="Google" id="ProtNLM"/>
    </source>
</evidence>
<dbReference type="AlphaFoldDB" id="A0AAW6P2A7"/>
<protein>
    <recommendedName>
        <fullName evidence="3">Short-chain dehydrogenase</fullName>
    </recommendedName>
</protein>
<sequence length="65" mass="7235">RAGKIAGKRKPRLASGVLQTDILTSVLATVRGGIPFFPFCRRRFLRNVLTEKKVTPRADEPIDAK</sequence>
<dbReference type="Proteomes" id="UP001220662">
    <property type="component" value="Unassembled WGS sequence"/>
</dbReference>
<name>A0AAW6P2A7_9PSED</name>
<organism evidence="1 2">
    <name type="scientific">Pseudomonas citronellolis</name>
    <dbReference type="NCBI Taxonomy" id="53408"/>
    <lineage>
        <taxon>Bacteria</taxon>
        <taxon>Pseudomonadati</taxon>
        <taxon>Pseudomonadota</taxon>
        <taxon>Gammaproteobacteria</taxon>
        <taxon>Pseudomonadales</taxon>
        <taxon>Pseudomonadaceae</taxon>
        <taxon>Pseudomonas</taxon>
    </lineage>
</organism>
<gene>
    <name evidence="1" type="ORF">P3W55_07635</name>
</gene>
<feature type="non-terminal residue" evidence="1">
    <location>
        <position position="1"/>
    </location>
</feature>
<evidence type="ECO:0000313" key="2">
    <source>
        <dbReference type="Proteomes" id="UP001220662"/>
    </source>
</evidence>
<comment type="caution">
    <text evidence="1">The sequence shown here is derived from an EMBL/GenBank/DDBJ whole genome shotgun (WGS) entry which is preliminary data.</text>
</comment>
<accession>A0AAW6P2A7</accession>